<keyword evidence="1" id="KW-0812">Transmembrane</keyword>
<gene>
    <name evidence="3" type="ORF">FVP33_08395</name>
</gene>
<dbReference type="Proteomes" id="UP000321379">
    <property type="component" value="Unassembled WGS sequence"/>
</dbReference>
<evidence type="ECO:0000256" key="1">
    <source>
        <dbReference type="SAM" id="Phobius"/>
    </source>
</evidence>
<dbReference type="SUPFAM" id="SSF54106">
    <property type="entry name" value="LysM domain"/>
    <property type="match status" value="1"/>
</dbReference>
<dbReference type="Gene3D" id="3.10.350.10">
    <property type="entry name" value="LysM domain"/>
    <property type="match status" value="1"/>
</dbReference>
<sequence length="119" mass="12343">MALGTTAAAIRASASPAVHLRLTRRGRVVLTSLAAIPLVIGALVFAINGGSAVATGQVASTSFDYVTVEPGQSLWQVAESVAPSADIRDVVADIVHLNRLESTNLQPGQKIAIPTQYSH</sequence>
<organism evidence="3 4">
    <name type="scientific">Lacisediminihabitans profunda</name>
    <dbReference type="NCBI Taxonomy" id="2594790"/>
    <lineage>
        <taxon>Bacteria</taxon>
        <taxon>Bacillati</taxon>
        <taxon>Actinomycetota</taxon>
        <taxon>Actinomycetes</taxon>
        <taxon>Micrococcales</taxon>
        <taxon>Microbacteriaceae</taxon>
        <taxon>Lacisediminihabitans</taxon>
    </lineage>
</organism>
<name>A0A5C8UVL1_9MICO</name>
<accession>A0A5C8UVL1</accession>
<protein>
    <submittedName>
        <fullName evidence="3">LysM peptidoglycan-binding domain-containing protein</fullName>
    </submittedName>
</protein>
<dbReference type="InterPro" id="IPR018392">
    <property type="entry name" value="LysM"/>
</dbReference>
<proteinExistence type="predicted"/>
<comment type="caution">
    <text evidence="3">The sequence shown here is derived from an EMBL/GenBank/DDBJ whole genome shotgun (WGS) entry which is preliminary data.</text>
</comment>
<dbReference type="SMART" id="SM00257">
    <property type="entry name" value="LysM"/>
    <property type="match status" value="1"/>
</dbReference>
<dbReference type="InterPro" id="IPR036779">
    <property type="entry name" value="LysM_dom_sf"/>
</dbReference>
<dbReference type="EMBL" id="VRMG01000005">
    <property type="protein sequence ID" value="TXN31656.1"/>
    <property type="molecule type" value="Genomic_DNA"/>
</dbReference>
<feature type="domain" description="LysM" evidence="2">
    <location>
        <begin position="64"/>
        <end position="113"/>
    </location>
</feature>
<dbReference type="PROSITE" id="PS51782">
    <property type="entry name" value="LYSM"/>
    <property type="match status" value="1"/>
</dbReference>
<reference evidence="3 4" key="1">
    <citation type="submission" date="2019-08" db="EMBL/GenBank/DDBJ databases">
        <title>Bacterial whole genome sequence for Glaciihabitans sp. CHu50b-6-2.</title>
        <authorList>
            <person name="Jin L."/>
        </authorList>
    </citation>
    <scope>NUCLEOTIDE SEQUENCE [LARGE SCALE GENOMIC DNA]</scope>
    <source>
        <strain evidence="3 4">CHu50b-6-2</strain>
    </source>
</reference>
<evidence type="ECO:0000259" key="2">
    <source>
        <dbReference type="PROSITE" id="PS51782"/>
    </source>
</evidence>
<keyword evidence="1" id="KW-0472">Membrane</keyword>
<evidence type="ECO:0000313" key="3">
    <source>
        <dbReference type="EMBL" id="TXN31656.1"/>
    </source>
</evidence>
<feature type="transmembrane region" description="Helical" evidence="1">
    <location>
        <begin position="30"/>
        <end position="47"/>
    </location>
</feature>
<dbReference type="AlphaFoldDB" id="A0A5C8UVL1"/>
<evidence type="ECO:0000313" key="4">
    <source>
        <dbReference type="Proteomes" id="UP000321379"/>
    </source>
</evidence>
<keyword evidence="1" id="KW-1133">Transmembrane helix</keyword>
<keyword evidence="4" id="KW-1185">Reference proteome</keyword>
<dbReference type="Pfam" id="PF01476">
    <property type="entry name" value="LysM"/>
    <property type="match status" value="1"/>
</dbReference>